<dbReference type="GO" id="GO:0043248">
    <property type="term" value="P:proteasome assembly"/>
    <property type="evidence" value="ECO:0007669"/>
    <property type="project" value="InterPro"/>
</dbReference>
<dbReference type="InterPro" id="IPR032157">
    <property type="entry name" value="PAC4"/>
</dbReference>
<name>A0A9P6PR65_9FUNG</name>
<dbReference type="EMBL" id="JAAAJB010000670">
    <property type="protein sequence ID" value="KAG0252352.1"/>
    <property type="molecule type" value="Genomic_DNA"/>
</dbReference>
<organism evidence="1 2">
    <name type="scientific">Actinomortierella ambigua</name>
    <dbReference type="NCBI Taxonomy" id="1343610"/>
    <lineage>
        <taxon>Eukaryota</taxon>
        <taxon>Fungi</taxon>
        <taxon>Fungi incertae sedis</taxon>
        <taxon>Mucoromycota</taxon>
        <taxon>Mortierellomycotina</taxon>
        <taxon>Mortierellomycetes</taxon>
        <taxon>Mortierellales</taxon>
        <taxon>Mortierellaceae</taxon>
        <taxon>Actinomortierella</taxon>
    </lineage>
</organism>
<evidence type="ECO:0000313" key="1">
    <source>
        <dbReference type="EMBL" id="KAG0252352.1"/>
    </source>
</evidence>
<keyword evidence="2" id="KW-1185">Reference proteome</keyword>
<comment type="caution">
    <text evidence="1">The sequence shown here is derived from an EMBL/GenBank/DDBJ whole genome shotgun (WGS) entry which is preliminary data.</text>
</comment>
<reference evidence="1" key="1">
    <citation type="journal article" date="2020" name="Fungal Divers.">
        <title>Resolving the Mortierellaceae phylogeny through synthesis of multi-gene phylogenetics and phylogenomics.</title>
        <authorList>
            <person name="Vandepol N."/>
            <person name="Liber J."/>
            <person name="Desiro A."/>
            <person name="Na H."/>
            <person name="Kennedy M."/>
            <person name="Barry K."/>
            <person name="Grigoriev I.V."/>
            <person name="Miller A.N."/>
            <person name="O'Donnell K."/>
            <person name="Stajich J.E."/>
            <person name="Bonito G."/>
        </authorList>
    </citation>
    <scope>NUCLEOTIDE SEQUENCE</scope>
    <source>
        <strain evidence="1">BC1065</strain>
    </source>
</reference>
<evidence type="ECO:0000313" key="2">
    <source>
        <dbReference type="Proteomes" id="UP000807716"/>
    </source>
</evidence>
<dbReference type="Pfam" id="PF16093">
    <property type="entry name" value="PAC4"/>
    <property type="match status" value="1"/>
</dbReference>
<dbReference type="PANTHER" id="PTHR33559:SF1">
    <property type="entry name" value="PROTEASOME ASSEMBLY CHAPERONE 4"/>
    <property type="match status" value="1"/>
</dbReference>
<sequence>MTDVMASHAPSSLSNEAAVQPKMRVHQQTFTFMNQQPVYVQITEMEKSAWVWVSSAATILSQAQLMGGSQESGSGSSGSFGDLAIGMPPCRSIQASSTTLLGNAMDDAAAGMARRLAMRFKIQFLVNLDMPVHADNGMLLAFSEKKVGEMLKAIMEGNKGQ</sequence>
<dbReference type="PANTHER" id="PTHR33559">
    <property type="entry name" value="PROTEASOME ASSEMBLY CHAPERONE 4"/>
    <property type="match status" value="1"/>
</dbReference>
<protein>
    <submittedName>
        <fullName evidence="1">Uncharacterized protein</fullName>
    </submittedName>
</protein>
<accession>A0A9P6PR65</accession>
<dbReference type="AlphaFoldDB" id="A0A9P6PR65"/>
<dbReference type="OrthoDB" id="368507at2759"/>
<dbReference type="Proteomes" id="UP000807716">
    <property type="component" value="Unassembled WGS sequence"/>
</dbReference>
<gene>
    <name evidence="1" type="ORF">DFQ27_008135</name>
</gene>
<proteinExistence type="predicted"/>